<evidence type="ECO:0000259" key="3">
    <source>
        <dbReference type="SMART" id="SM01043"/>
    </source>
</evidence>
<dbReference type="RefSeq" id="WP_286055521.1">
    <property type="nucleotide sequence ID" value="NZ_JASVWF010000006.1"/>
</dbReference>
<gene>
    <name evidence="4" type="ORF">QRT03_23525</name>
</gene>
<dbReference type="Pfam" id="PF03704">
    <property type="entry name" value="BTAD"/>
    <property type="match status" value="1"/>
</dbReference>
<keyword evidence="1" id="KW-0805">Transcription regulation</keyword>
<dbReference type="Proteomes" id="UP001231924">
    <property type="component" value="Unassembled WGS sequence"/>
</dbReference>
<dbReference type="InterPro" id="IPR011990">
    <property type="entry name" value="TPR-like_helical_dom_sf"/>
</dbReference>
<name>A0ABT7ME62_9PSEU</name>
<comment type="caution">
    <text evidence="4">The sequence shown here is derived from an EMBL/GenBank/DDBJ whole genome shotgun (WGS) entry which is preliminary data.</text>
</comment>
<dbReference type="PANTHER" id="PTHR35807">
    <property type="entry name" value="TRANSCRIPTIONAL REGULATOR REDD-RELATED"/>
    <property type="match status" value="1"/>
</dbReference>
<dbReference type="InterPro" id="IPR051677">
    <property type="entry name" value="AfsR-DnrI-RedD_regulator"/>
</dbReference>
<dbReference type="Gene3D" id="1.10.10.10">
    <property type="entry name" value="Winged helix-like DNA-binding domain superfamily/Winged helix DNA-binding domain"/>
    <property type="match status" value="1"/>
</dbReference>
<evidence type="ECO:0000313" key="5">
    <source>
        <dbReference type="Proteomes" id="UP001231924"/>
    </source>
</evidence>
<reference evidence="4 5" key="1">
    <citation type="submission" date="2023-06" db="EMBL/GenBank/DDBJ databases">
        <title>Actinomycetospora Odt1-22.</title>
        <authorList>
            <person name="Supong K."/>
        </authorList>
    </citation>
    <scope>NUCLEOTIDE SEQUENCE [LARGE SCALE GENOMIC DNA]</scope>
    <source>
        <strain evidence="4 5">Odt1-22</strain>
    </source>
</reference>
<dbReference type="PANTHER" id="PTHR35807:SF1">
    <property type="entry name" value="TRANSCRIPTIONAL REGULATOR REDD"/>
    <property type="match status" value="1"/>
</dbReference>
<dbReference type="InterPro" id="IPR041664">
    <property type="entry name" value="AAA_16"/>
</dbReference>
<sequence length="1037" mass="109820">MGSPQFRLLGDVGVERDGRLDGRSSVTARTLLTLLALNAGQAVDGDVLIDEAWGEDLPRNPRGALQIALSRLRTWIADTGATVTASAGLYTLNTDPDDVDLLRFLHRTDEALRGTDLDACRNALHLWRGTPMPGLAARRVEDARVHAQERRRALVAALAERLLAAGRAREVVDLLTPEDRLDEELDVLLVRAMRDAGRRRDAAAVCRTVIRRLRDELDAEPGPALRALHDELSVRPPKPVAPPEIIGRDDVLDQLDEPGLHVVLGPAGCGKSAVVRALGDRGGRLVGSAWGESGAPAAPWLEVAADLGLHGAPDRTLGAWLHAGLNRLARDAPVVITLDDAHRADSASTDVLRVLVRRGFPDGVSVVLAARDPDAVDHPVWRSALDELVAGGVTPTVLGPLDHAAVETLVRRRLVARAVDDEVVDALVRRSGGHALHLTALLAVLARAGTVAEAHEAMRTVPDQVRAVLAHQVDRLPTATRRSLEALAVLQPVDLGGLAKVLDARALAVADDLDPAVRAGLLGALDDRFAFRHELDVDGLRAAVPAVRAAHLHAARLETLAPDADEFEVLRHAEGAARVLPAARVGEARVRAGVAAYRRRALPEALALLDDVPDLPDDVRPLQLVHRALSLAGLHDDASDEAADALDRGLEAALIAGDAALATLAAIGDEPLGFEIGGDARRLARLRRVEPATLPPRRRLDLIAALGREADAIGSDEVPALVAQARRIADELPDDDVAMAARVRALEARTLVDAPVPGQERLAVATDAHRLALLTEDPALHLDGVELAMSAELAVGNTERAHKLRLDLELLAERWFRPRSQWAASAALAAMLLAEGDPEADAASGRAAARGHELGLPTARLAAGAHLLVAHLLRGTVADLEGAAVYASSQVSNTAAWAAAAALAAACAGHEETARAQLADFRRRVDQPASWFTRAAWALAAGAAHHLGDRTIAADVLEALPVDPDVCVLVGFGAAVLGPVTLWTGLAHATLDDPASARRDVAHAEAFAERAGWRPWLALARSALDDEAGSWPFSAPF</sequence>
<dbReference type="Gene3D" id="1.25.40.10">
    <property type="entry name" value="Tetratricopeptide repeat domain"/>
    <property type="match status" value="1"/>
</dbReference>
<dbReference type="InterPro" id="IPR036388">
    <property type="entry name" value="WH-like_DNA-bd_sf"/>
</dbReference>
<evidence type="ECO:0000256" key="2">
    <source>
        <dbReference type="ARBA" id="ARBA00023163"/>
    </source>
</evidence>
<dbReference type="InterPro" id="IPR027417">
    <property type="entry name" value="P-loop_NTPase"/>
</dbReference>
<proteinExistence type="predicted"/>
<dbReference type="InterPro" id="IPR005158">
    <property type="entry name" value="BTAD"/>
</dbReference>
<dbReference type="SUPFAM" id="SSF48452">
    <property type="entry name" value="TPR-like"/>
    <property type="match status" value="1"/>
</dbReference>
<dbReference type="InterPro" id="IPR016032">
    <property type="entry name" value="Sig_transdc_resp-reg_C-effctor"/>
</dbReference>
<dbReference type="SUPFAM" id="SSF46894">
    <property type="entry name" value="C-terminal effector domain of the bipartite response regulators"/>
    <property type="match status" value="1"/>
</dbReference>
<dbReference type="SUPFAM" id="SSF52540">
    <property type="entry name" value="P-loop containing nucleoside triphosphate hydrolases"/>
    <property type="match status" value="1"/>
</dbReference>
<feature type="domain" description="Bacterial transcriptional activator" evidence="3">
    <location>
        <begin position="99"/>
        <end position="233"/>
    </location>
</feature>
<protein>
    <submittedName>
        <fullName evidence="4">BTAD domain-containing putative transcriptional regulator</fullName>
    </submittedName>
</protein>
<dbReference type="Pfam" id="PF13191">
    <property type="entry name" value="AAA_16"/>
    <property type="match status" value="1"/>
</dbReference>
<keyword evidence="2" id="KW-0804">Transcription</keyword>
<evidence type="ECO:0000256" key="1">
    <source>
        <dbReference type="ARBA" id="ARBA00023015"/>
    </source>
</evidence>
<dbReference type="SMART" id="SM01043">
    <property type="entry name" value="BTAD"/>
    <property type="match status" value="1"/>
</dbReference>
<accession>A0ABT7ME62</accession>
<evidence type="ECO:0000313" key="4">
    <source>
        <dbReference type="EMBL" id="MDL5158958.1"/>
    </source>
</evidence>
<organism evidence="4 5">
    <name type="scientific">Actinomycetospora termitidis</name>
    <dbReference type="NCBI Taxonomy" id="3053470"/>
    <lineage>
        <taxon>Bacteria</taxon>
        <taxon>Bacillati</taxon>
        <taxon>Actinomycetota</taxon>
        <taxon>Actinomycetes</taxon>
        <taxon>Pseudonocardiales</taxon>
        <taxon>Pseudonocardiaceae</taxon>
        <taxon>Actinomycetospora</taxon>
    </lineage>
</organism>
<keyword evidence="5" id="KW-1185">Reference proteome</keyword>
<dbReference type="EMBL" id="JASVWF010000006">
    <property type="protein sequence ID" value="MDL5158958.1"/>
    <property type="molecule type" value="Genomic_DNA"/>
</dbReference>